<keyword evidence="1" id="KW-0812">Transmembrane</keyword>
<feature type="transmembrane region" description="Helical" evidence="1">
    <location>
        <begin position="33"/>
        <end position="55"/>
    </location>
</feature>
<feature type="transmembrane region" description="Helical" evidence="1">
    <location>
        <begin position="297"/>
        <end position="320"/>
    </location>
</feature>
<feature type="transmembrane region" description="Helical" evidence="1">
    <location>
        <begin position="326"/>
        <end position="343"/>
    </location>
</feature>
<reference evidence="2 3" key="1">
    <citation type="submission" date="2016-04" db="EMBL/GenBank/DDBJ databases">
        <title>Complete genome sequence of Bacillus oceanisediminis strain 2691.</title>
        <authorList>
            <person name="Jeong H."/>
            <person name="Kim H.J."/>
            <person name="Lee D.-W."/>
        </authorList>
    </citation>
    <scope>NUCLEOTIDE SEQUENCE [LARGE SCALE GENOMIC DNA]</scope>
    <source>
        <strain evidence="2 3">2691</strain>
    </source>
</reference>
<dbReference type="Proteomes" id="UP000077856">
    <property type="component" value="Chromosome"/>
</dbReference>
<dbReference type="RefSeq" id="WP_009334179.1">
    <property type="nucleotide sequence ID" value="NZ_CP015506.1"/>
</dbReference>
<dbReference type="STRING" id="1196031.A361_14895"/>
<organism evidence="2 3">
    <name type="scientific">Cytobacillus oceanisediminis 2691</name>
    <dbReference type="NCBI Taxonomy" id="1196031"/>
    <lineage>
        <taxon>Bacteria</taxon>
        <taxon>Bacillati</taxon>
        <taxon>Bacillota</taxon>
        <taxon>Bacilli</taxon>
        <taxon>Bacillales</taxon>
        <taxon>Bacillaceae</taxon>
        <taxon>Cytobacillus</taxon>
    </lineage>
</organism>
<dbReference type="PANTHER" id="PTHR37814">
    <property type="entry name" value="CONSERVED MEMBRANE PROTEIN"/>
    <property type="match status" value="1"/>
</dbReference>
<dbReference type="KEGG" id="bon:A361_14895"/>
<feature type="transmembrane region" description="Helical" evidence="1">
    <location>
        <begin position="76"/>
        <end position="100"/>
    </location>
</feature>
<protein>
    <recommendedName>
        <fullName evidence="4">Transporter</fullName>
    </recommendedName>
</protein>
<feature type="transmembrane region" description="Helical" evidence="1">
    <location>
        <begin position="216"/>
        <end position="238"/>
    </location>
</feature>
<evidence type="ECO:0000313" key="3">
    <source>
        <dbReference type="Proteomes" id="UP000077856"/>
    </source>
</evidence>
<accession>A0A160MCM1</accession>
<proteinExistence type="predicted"/>
<dbReference type="EMBL" id="CP015506">
    <property type="protein sequence ID" value="AND40383.1"/>
    <property type="molecule type" value="Genomic_DNA"/>
</dbReference>
<dbReference type="AlphaFoldDB" id="A0A160MCM1"/>
<gene>
    <name evidence="2" type="ORF">A361_14895</name>
</gene>
<dbReference type="eggNOG" id="COG3949">
    <property type="taxonomic scope" value="Bacteria"/>
</dbReference>
<feature type="transmembrane region" description="Helical" evidence="1">
    <location>
        <begin position="258"/>
        <end position="285"/>
    </location>
</feature>
<keyword evidence="1" id="KW-0472">Membrane</keyword>
<evidence type="ECO:0000313" key="2">
    <source>
        <dbReference type="EMBL" id="AND40383.1"/>
    </source>
</evidence>
<feature type="transmembrane region" description="Helical" evidence="1">
    <location>
        <begin position="140"/>
        <end position="160"/>
    </location>
</feature>
<name>A0A160MCM1_9BACI</name>
<feature type="transmembrane region" description="Helical" evidence="1">
    <location>
        <begin position="180"/>
        <end position="204"/>
    </location>
</feature>
<dbReference type="PANTHER" id="PTHR37814:SF1">
    <property type="entry name" value="MEMBRANE PROTEIN"/>
    <property type="match status" value="1"/>
</dbReference>
<dbReference type="InterPro" id="IPR038728">
    <property type="entry name" value="YkvI-like"/>
</dbReference>
<sequence length="361" mass="38112">MKKSIQIAGAFIGVIVGAGFASGQEILQFFTSFGWMGIGGAILATIFFAFLGMNLTQLGSRLQTDSHKDVIYHICGRYLGIAVDFIITFFLFGVAAVMLAGSGSIFEEQFGIPSMAGNVIMAILTILTVCLNIQKVISIISLVTPFLLVMVIVIGGYALSTMGINFSEVQKLAESQTPAASNWFMGGLLYVSYNIAAGAAMLAVMGGTTKDEKQAGMGGILGGAGLGILILIINAAMLVKMDVVDGSDMPILALANEISPVFGLLMFVVLLGMIYNTAVGMLYAFTARIVKRENPKFNLFAVLFGAAAFGASFAGFITLVGTVYPLMGYLGFTLIAAIVFAWLRGKRKAVVSMDNGVALKQ</sequence>
<evidence type="ECO:0000256" key="1">
    <source>
        <dbReference type="SAM" id="Phobius"/>
    </source>
</evidence>
<evidence type="ECO:0008006" key="4">
    <source>
        <dbReference type="Google" id="ProtNLM"/>
    </source>
</evidence>
<keyword evidence="1" id="KW-1133">Transmembrane helix</keyword>
<feature type="transmembrane region" description="Helical" evidence="1">
    <location>
        <begin position="112"/>
        <end position="133"/>
    </location>
</feature>